<feature type="region of interest" description="Disordered" evidence="1">
    <location>
        <begin position="123"/>
        <end position="183"/>
    </location>
</feature>
<dbReference type="InterPro" id="IPR040378">
    <property type="entry name" value="BASL"/>
</dbReference>
<evidence type="ECO:0000313" key="3">
    <source>
        <dbReference type="Proteomes" id="UP000834106"/>
    </source>
</evidence>
<name>A0AAD2AFB7_9LAMI</name>
<gene>
    <name evidence="2" type="ORF">FPE_LOCUS34608</name>
</gene>
<sequence>MSSTYAMMRIVRWSLKDIASCFYSCRFPLDEEPEKFCSSLSRIPNGGVVINPKGSRRSHKVKRKMSKVEICHQEGASVQSSTRYSSTNSQENEEGNADLSWPGVAEEDYIVFFFHEDGGIHIINDGNSEESDEVQNANSTSSRRINRKLDYGEDIEESSVCRSKRDTVNKAEKDNHQTTEEDIAKPDEIKEINGVEEGIKTNSLESCDSNQSNSSMGSFAFPVLGWEWIGSPMQMPKSQGKHKSRNLLRQCCRF</sequence>
<feature type="compositionally biased region" description="Polar residues" evidence="1">
    <location>
        <begin position="134"/>
        <end position="143"/>
    </location>
</feature>
<feature type="compositionally biased region" description="Basic and acidic residues" evidence="1">
    <location>
        <begin position="163"/>
        <end position="183"/>
    </location>
</feature>
<protein>
    <submittedName>
        <fullName evidence="2">Uncharacterized protein</fullName>
    </submittedName>
</protein>
<dbReference type="Proteomes" id="UP000834106">
    <property type="component" value="Chromosome 23"/>
</dbReference>
<reference evidence="2" key="1">
    <citation type="submission" date="2023-05" db="EMBL/GenBank/DDBJ databases">
        <authorList>
            <person name="Huff M."/>
        </authorList>
    </citation>
    <scope>NUCLEOTIDE SEQUENCE</scope>
</reference>
<evidence type="ECO:0000313" key="2">
    <source>
        <dbReference type="EMBL" id="CAI9787178.1"/>
    </source>
</evidence>
<organism evidence="2 3">
    <name type="scientific">Fraxinus pennsylvanica</name>
    <dbReference type="NCBI Taxonomy" id="56036"/>
    <lineage>
        <taxon>Eukaryota</taxon>
        <taxon>Viridiplantae</taxon>
        <taxon>Streptophyta</taxon>
        <taxon>Embryophyta</taxon>
        <taxon>Tracheophyta</taxon>
        <taxon>Spermatophyta</taxon>
        <taxon>Magnoliopsida</taxon>
        <taxon>eudicotyledons</taxon>
        <taxon>Gunneridae</taxon>
        <taxon>Pentapetalae</taxon>
        <taxon>asterids</taxon>
        <taxon>lamiids</taxon>
        <taxon>Lamiales</taxon>
        <taxon>Oleaceae</taxon>
        <taxon>Oleeae</taxon>
        <taxon>Fraxinus</taxon>
    </lineage>
</organism>
<dbReference type="GO" id="GO:0009786">
    <property type="term" value="P:regulation of asymmetric cell division"/>
    <property type="evidence" value="ECO:0007669"/>
    <property type="project" value="InterPro"/>
</dbReference>
<feature type="compositionally biased region" description="Polar residues" evidence="1">
    <location>
        <begin position="76"/>
        <end position="90"/>
    </location>
</feature>
<dbReference type="EMBL" id="OU503058">
    <property type="protein sequence ID" value="CAI9787178.1"/>
    <property type="molecule type" value="Genomic_DNA"/>
</dbReference>
<proteinExistence type="predicted"/>
<dbReference type="PANTHER" id="PTHR33914">
    <property type="entry name" value="18S PRE-RIBOSOMAL ASSEMBLY PROTEIN GAR2-LIKE PROTEIN"/>
    <property type="match status" value="1"/>
</dbReference>
<dbReference type="PANTHER" id="PTHR33914:SF3">
    <property type="entry name" value="PROTEIN BREAKING OF ASYMMETRY IN THE STOMATAL LINEAGE"/>
    <property type="match status" value="1"/>
</dbReference>
<feature type="region of interest" description="Disordered" evidence="1">
    <location>
        <begin position="72"/>
        <end position="100"/>
    </location>
</feature>
<dbReference type="AlphaFoldDB" id="A0AAD2AFB7"/>
<keyword evidence="3" id="KW-1185">Reference proteome</keyword>
<evidence type="ECO:0000256" key="1">
    <source>
        <dbReference type="SAM" id="MobiDB-lite"/>
    </source>
</evidence>
<accession>A0AAD2AFB7</accession>